<accession>A0A382FMB9</accession>
<dbReference type="EMBL" id="UINC01050621">
    <property type="protein sequence ID" value="SVB63799.1"/>
    <property type="molecule type" value="Genomic_DNA"/>
</dbReference>
<feature type="non-terminal residue" evidence="2">
    <location>
        <position position="95"/>
    </location>
</feature>
<evidence type="ECO:0000259" key="1">
    <source>
        <dbReference type="Pfam" id="PF00903"/>
    </source>
</evidence>
<dbReference type="InterPro" id="IPR004360">
    <property type="entry name" value="Glyas_Fos-R_dOase_dom"/>
</dbReference>
<dbReference type="Pfam" id="PF00903">
    <property type="entry name" value="Glyoxalase"/>
    <property type="match status" value="1"/>
</dbReference>
<protein>
    <recommendedName>
        <fullName evidence="1">Glyoxalase/fosfomycin resistance/dioxygenase domain-containing protein</fullName>
    </recommendedName>
</protein>
<sequence length="95" mass="10215">MITLDKENIETAEILLPCNNLDETLQFFIDKLGFKMESIAPAEKPSIAVISGHGIRLRLEPGNNPDPGSINLLCSDPATVADGKLELTAPNGTRV</sequence>
<organism evidence="2">
    <name type="scientific">marine metagenome</name>
    <dbReference type="NCBI Taxonomy" id="408172"/>
    <lineage>
        <taxon>unclassified sequences</taxon>
        <taxon>metagenomes</taxon>
        <taxon>ecological metagenomes</taxon>
    </lineage>
</organism>
<gene>
    <name evidence="2" type="ORF">METZ01_LOCUS216653</name>
</gene>
<dbReference type="AlphaFoldDB" id="A0A382FMB9"/>
<dbReference type="InterPro" id="IPR029068">
    <property type="entry name" value="Glyas_Bleomycin-R_OHBP_Dase"/>
</dbReference>
<name>A0A382FMB9_9ZZZZ</name>
<reference evidence="2" key="1">
    <citation type="submission" date="2018-05" db="EMBL/GenBank/DDBJ databases">
        <authorList>
            <person name="Lanie J.A."/>
            <person name="Ng W.-L."/>
            <person name="Kazmierczak K.M."/>
            <person name="Andrzejewski T.M."/>
            <person name="Davidsen T.M."/>
            <person name="Wayne K.J."/>
            <person name="Tettelin H."/>
            <person name="Glass J.I."/>
            <person name="Rusch D."/>
            <person name="Podicherti R."/>
            <person name="Tsui H.-C.T."/>
            <person name="Winkler M.E."/>
        </authorList>
    </citation>
    <scope>NUCLEOTIDE SEQUENCE</scope>
</reference>
<feature type="domain" description="Glyoxalase/fosfomycin resistance/dioxygenase" evidence="1">
    <location>
        <begin position="14"/>
        <end position="68"/>
    </location>
</feature>
<proteinExistence type="predicted"/>
<evidence type="ECO:0000313" key="2">
    <source>
        <dbReference type="EMBL" id="SVB63799.1"/>
    </source>
</evidence>
<dbReference type="SUPFAM" id="SSF54593">
    <property type="entry name" value="Glyoxalase/Bleomycin resistance protein/Dihydroxybiphenyl dioxygenase"/>
    <property type="match status" value="1"/>
</dbReference>